<feature type="compositionally biased region" description="Basic and acidic residues" evidence="1">
    <location>
        <begin position="1"/>
        <end position="10"/>
    </location>
</feature>
<proteinExistence type="predicted"/>
<protein>
    <submittedName>
        <fullName evidence="2">Uncharacterized protein</fullName>
    </submittedName>
</protein>
<organism evidence="2 3">
    <name type="scientific">Mycobacterium noviomagense</name>
    <dbReference type="NCBI Taxonomy" id="459858"/>
    <lineage>
        <taxon>Bacteria</taxon>
        <taxon>Bacillati</taxon>
        <taxon>Actinomycetota</taxon>
        <taxon>Actinomycetes</taxon>
        <taxon>Mycobacteriales</taxon>
        <taxon>Mycobacteriaceae</taxon>
        <taxon>Mycobacterium</taxon>
    </lineage>
</organism>
<evidence type="ECO:0000313" key="2">
    <source>
        <dbReference type="EMBL" id="BBY05643.1"/>
    </source>
</evidence>
<gene>
    <name evidence="2" type="ORF">MNVI_09610</name>
</gene>
<reference evidence="2 3" key="1">
    <citation type="journal article" date="2019" name="Emerg. Microbes Infect.">
        <title>Comprehensive subspecies identification of 175 nontuberculous mycobacteria species based on 7547 genomic profiles.</title>
        <authorList>
            <person name="Matsumoto Y."/>
            <person name="Kinjo T."/>
            <person name="Motooka D."/>
            <person name="Nabeya D."/>
            <person name="Jung N."/>
            <person name="Uechi K."/>
            <person name="Horii T."/>
            <person name="Iida T."/>
            <person name="Fujita J."/>
            <person name="Nakamura S."/>
        </authorList>
    </citation>
    <scope>NUCLEOTIDE SEQUENCE [LARGE SCALE GENOMIC DNA]</scope>
    <source>
        <strain evidence="2 3">JCM 16367</strain>
    </source>
</reference>
<dbReference type="KEGG" id="mnv:MNVI_09610"/>
<accession>A0A7I7PAM1</accession>
<dbReference type="Proteomes" id="UP000466894">
    <property type="component" value="Chromosome"/>
</dbReference>
<evidence type="ECO:0000313" key="3">
    <source>
        <dbReference type="Proteomes" id="UP000466894"/>
    </source>
</evidence>
<name>A0A7I7PAM1_9MYCO</name>
<feature type="region of interest" description="Disordered" evidence="1">
    <location>
        <begin position="1"/>
        <end position="25"/>
    </location>
</feature>
<sequence length="70" mass="7404">MAPSRSKDNDGWPGQSKYTELVPPPCKATTTARGAVTSVTNADIGTPSALTIRGRGAFMYRPATGAHRWA</sequence>
<dbReference type="EMBL" id="AP022583">
    <property type="protein sequence ID" value="BBY05643.1"/>
    <property type="molecule type" value="Genomic_DNA"/>
</dbReference>
<evidence type="ECO:0000256" key="1">
    <source>
        <dbReference type="SAM" id="MobiDB-lite"/>
    </source>
</evidence>
<dbReference type="AlphaFoldDB" id="A0A7I7PAM1"/>